<comment type="caution">
    <text evidence="12">The sequence shown here is derived from an EMBL/GenBank/DDBJ whole genome shotgun (WGS) entry which is preliminary data.</text>
</comment>
<proteinExistence type="inferred from homology"/>
<dbReference type="InterPro" id="IPR008662">
    <property type="entry name" value="TOIP1/2"/>
</dbReference>
<feature type="transmembrane region" description="Helical" evidence="10">
    <location>
        <begin position="75"/>
        <end position="95"/>
    </location>
</feature>
<keyword evidence="8" id="KW-0539">Nucleus</keyword>
<keyword evidence="6 10" id="KW-0472">Membrane</keyword>
<gene>
    <name evidence="12" type="ORF">GHT06_011713</name>
</gene>
<reference evidence="12 13" key="1">
    <citation type="submission" date="2022-05" db="EMBL/GenBank/DDBJ databases">
        <title>A multi-omics perspective on studying reproductive biology in Daphnia sinensis.</title>
        <authorList>
            <person name="Jia J."/>
        </authorList>
    </citation>
    <scope>NUCLEOTIDE SEQUENCE [LARGE SCALE GENOMIC DNA]</scope>
    <source>
        <strain evidence="12 13">WSL</strain>
    </source>
</reference>
<comment type="subcellular location">
    <subcellularLocation>
        <location evidence="9">Endomembrane system</location>
        <topology evidence="9">Single-pass membrane protein</topology>
    </subcellularLocation>
    <subcellularLocation>
        <location evidence="1">Nucleus envelope</location>
    </subcellularLocation>
</comment>
<dbReference type="GO" id="GO:0001671">
    <property type="term" value="F:ATPase activator activity"/>
    <property type="evidence" value="ECO:0007669"/>
    <property type="project" value="InterPro"/>
</dbReference>
<accession>A0AAD5PUU1</accession>
<evidence type="ECO:0000256" key="9">
    <source>
        <dbReference type="ARBA" id="ARBA00037847"/>
    </source>
</evidence>
<dbReference type="Gene3D" id="3.40.50.12190">
    <property type="match status" value="1"/>
</dbReference>
<evidence type="ECO:0000256" key="5">
    <source>
        <dbReference type="ARBA" id="ARBA00022989"/>
    </source>
</evidence>
<evidence type="ECO:0000256" key="8">
    <source>
        <dbReference type="ARBA" id="ARBA00023242"/>
    </source>
</evidence>
<dbReference type="GO" id="GO:0061024">
    <property type="term" value="P:membrane organization"/>
    <property type="evidence" value="ECO:0007669"/>
    <property type="project" value="TreeGrafter"/>
</dbReference>
<evidence type="ECO:0000256" key="2">
    <source>
        <dbReference type="ARBA" id="ARBA00007860"/>
    </source>
</evidence>
<comment type="similarity">
    <text evidence="2">Belongs to the TOR1AIP family.</text>
</comment>
<dbReference type="PANTHER" id="PTHR18843">
    <property type="entry name" value="TORSIN-1A-INTERACTING PROTEIN"/>
    <property type="match status" value="1"/>
</dbReference>
<evidence type="ECO:0000259" key="11">
    <source>
        <dbReference type="Pfam" id="PF05609"/>
    </source>
</evidence>
<keyword evidence="5 10" id="KW-1133">Transmembrane helix</keyword>
<dbReference type="Pfam" id="PF05609">
    <property type="entry name" value="LAP1_C"/>
    <property type="match status" value="1"/>
</dbReference>
<dbReference type="Proteomes" id="UP000820818">
    <property type="component" value="Linkage Group LG3"/>
</dbReference>
<dbReference type="PANTHER" id="PTHR18843:SF7">
    <property type="entry name" value="LAMINA-ASSOCIATED POLYPEPTIDE 1B ISOFORM 1-RELATED"/>
    <property type="match status" value="1"/>
</dbReference>
<dbReference type="EMBL" id="WJBH02000003">
    <property type="protein sequence ID" value="KAI9560761.1"/>
    <property type="molecule type" value="Genomic_DNA"/>
</dbReference>
<keyword evidence="3" id="KW-0597">Phosphoprotein</keyword>
<dbReference type="InterPro" id="IPR038599">
    <property type="entry name" value="LAP1C-like_C_sf"/>
</dbReference>
<evidence type="ECO:0000313" key="12">
    <source>
        <dbReference type="EMBL" id="KAI9560761.1"/>
    </source>
</evidence>
<keyword evidence="7" id="KW-0325">Glycoprotein</keyword>
<dbReference type="InterPro" id="IPR046753">
    <property type="entry name" value="TOIP1/2_C"/>
</dbReference>
<keyword evidence="13" id="KW-1185">Reference proteome</keyword>
<evidence type="ECO:0000256" key="6">
    <source>
        <dbReference type="ARBA" id="ARBA00023136"/>
    </source>
</evidence>
<evidence type="ECO:0000256" key="3">
    <source>
        <dbReference type="ARBA" id="ARBA00022553"/>
    </source>
</evidence>
<evidence type="ECO:0000256" key="4">
    <source>
        <dbReference type="ARBA" id="ARBA00022692"/>
    </source>
</evidence>
<evidence type="ECO:0000256" key="7">
    <source>
        <dbReference type="ARBA" id="ARBA00023180"/>
    </source>
</evidence>
<name>A0AAD5PUU1_9CRUS</name>
<dbReference type="AlphaFoldDB" id="A0AAD5PUU1"/>
<dbReference type="GO" id="GO:0005635">
    <property type="term" value="C:nuclear envelope"/>
    <property type="evidence" value="ECO:0007669"/>
    <property type="project" value="UniProtKB-SubCell"/>
</dbReference>
<protein>
    <recommendedName>
        <fullName evidence="11">Torsin-1A-interacting protein 1/2 AAA+ activator domain-containing protein</fullName>
    </recommendedName>
</protein>
<evidence type="ECO:0000256" key="10">
    <source>
        <dbReference type="SAM" id="Phobius"/>
    </source>
</evidence>
<evidence type="ECO:0000313" key="13">
    <source>
        <dbReference type="Proteomes" id="UP000820818"/>
    </source>
</evidence>
<dbReference type="GO" id="GO:0016020">
    <property type="term" value="C:membrane"/>
    <property type="evidence" value="ECO:0007669"/>
    <property type="project" value="TreeGrafter"/>
</dbReference>
<keyword evidence="4 10" id="KW-0812">Transmembrane</keyword>
<organism evidence="12 13">
    <name type="scientific">Daphnia sinensis</name>
    <dbReference type="NCBI Taxonomy" id="1820382"/>
    <lineage>
        <taxon>Eukaryota</taxon>
        <taxon>Metazoa</taxon>
        <taxon>Ecdysozoa</taxon>
        <taxon>Arthropoda</taxon>
        <taxon>Crustacea</taxon>
        <taxon>Branchiopoda</taxon>
        <taxon>Diplostraca</taxon>
        <taxon>Cladocera</taxon>
        <taxon>Anomopoda</taxon>
        <taxon>Daphniidae</taxon>
        <taxon>Daphnia</taxon>
        <taxon>Daphnia similis group</taxon>
    </lineage>
</organism>
<sequence length="331" mass="36811">MRKIQKKHQIVQENPLMEITNANAMDSNPITHDSSIPSSNEASFSHGKNTATLIKHIPQSESQECWLRVNCNNAFLYPAAIIILLLAICLGIKMADRFTFSNGYNNKISTPLNPSNHQVMELINEMKKTFSFQKDETWISFLAALGSVIEEKPSQPAVLLFIGRNTPAAIRTMQHVATTLAININELFHKTNSVNTNFQGVTVQVDEITDLMQQDDAIKQELDEQIRSILSKSFSVVIGPLQKIPPKAAMLLHGFCDNFMAPFKKSVIILTATFDYEIPRNSKAIERKLHGLWDPTLGVDKSASIVSRVANNVVFIEPETDSIASYDIGGA</sequence>
<evidence type="ECO:0000256" key="1">
    <source>
        <dbReference type="ARBA" id="ARBA00004259"/>
    </source>
</evidence>
<feature type="domain" description="Torsin-1A-interacting protein 1/2 AAA+ activator" evidence="11">
    <location>
        <begin position="112"/>
        <end position="277"/>
    </location>
</feature>